<feature type="transmembrane region" description="Helical" evidence="6">
    <location>
        <begin position="100"/>
        <end position="120"/>
    </location>
</feature>
<dbReference type="PANTHER" id="PTHR38459:SF1">
    <property type="entry name" value="PROPHAGE BACTOPRENOL-LINKED GLUCOSE TRANSLOCASE HOMOLOG"/>
    <property type="match status" value="1"/>
</dbReference>
<dbReference type="InterPro" id="IPR007267">
    <property type="entry name" value="GtrA_DPMS_TM"/>
</dbReference>
<feature type="domain" description="GtrA/DPMS transmembrane" evidence="7">
    <location>
        <begin position="7"/>
        <end position="120"/>
    </location>
</feature>
<organism evidence="8 9">
    <name type="scientific">Luteimonas salinilitoris</name>
    <dbReference type="NCBI Taxonomy" id="3237697"/>
    <lineage>
        <taxon>Bacteria</taxon>
        <taxon>Pseudomonadati</taxon>
        <taxon>Pseudomonadota</taxon>
        <taxon>Gammaproteobacteria</taxon>
        <taxon>Lysobacterales</taxon>
        <taxon>Lysobacteraceae</taxon>
        <taxon>Luteimonas</taxon>
    </lineage>
</organism>
<feature type="transmembrane region" description="Helical" evidence="6">
    <location>
        <begin position="34"/>
        <end position="55"/>
    </location>
</feature>
<dbReference type="PANTHER" id="PTHR38459">
    <property type="entry name" value="PROPHAGE BACTOPRENOL-LINKED GLUCOSE TRANSLOCASE HOMOLOG"/>
    <property type="match status" value="1"/>
</dbReference>
<evidence type="ECO:0000313" key="9">
    <source>
        <dbReference type="Proteomes" id="UP001566331"/>
    </source>
</evidence>
<name>A0ABV4HTU6_9GAMM</name>
<evidence type="ECO:0000256" key="3">
    <source>
        <dbReference type="ARBA" id="ARBA00022692"/>
    </source>
</evidence>
<dbReference type="Proteomes" id="UP001566331">
    <property type="component" value="Unassembled WGS sequence"/>
</dbReference>
<evidence type="ECO:0000256" key="4">
    <source>
        <dbReference type="ARBA" id="ARBA00022989"/>
    </source>
</evidence>
<comment type="caution">
    <text evidence="8">The sequence shown here is derived from an EMBL/GenBank/DDBJ whole genome shotgun (WGS) entry which is preliminary data.</text>
</comment>
<sequence>MQLKLIQFALVGVLNTAVGLSIIVGSIAAGLHPLVANAAGYLVGFCVSFVANSRFTFRKDPRSIRRLLRYLLAFLVSYAGNLLAVLALDSAFPEYTMLTHVAGIVPYTIVFFILADRFVFNDDPAPANQAPHE</sequence>
<accession>A0ABV4HTU6</accession>
<dbReference type="Pfam" id="PF04138">
    <property type="entry name" value="GtrA_DPMS_TM"/>
    <property type="match status" value="1"/>
</dbReference>
<keyword evidence="3 6" id="KW-0812">Transmembrane</keyword>
<dbReference type="RefSeq" id="WP_370563694.1">
    <property type="nucleotide sequence ID" value="NZ_JBFWIB010000004.1"/>
</dbReference>
<keyword evidence="9" id="KW-1185">Reference proteome</keyword>
<evidence type="ECO:0000313" key="8">
    <source>
        <dbReference type="EMBL" id="MEZ0476176.1"/>
    </source>
</evidence>
<comment type="similarity">
    <text evidence="2">Belongs to the GtrA family.</text>
</comment>
<feature type="transmembrane region" description="Helical" evidence="6">
    <location>
        <begin position="7"/>
        <end position="28"/>
    </location>
</feature>
<keyword evidence="4 6" id="KW-1133">Transmembrane helix</keyword>
<gene>
    <name evidence="8" type="ORF">AB6713_16370</name>
</gene>
<dbReference type="EMBL" id="JBFWIC010000028">
    <property type="protein sequence ID" value="MEZ0476176.1"/>
    <property type="molecule type" value="Genomic_DNA"/>
</dbReference>
<keyword evidence="5 6" id="KW-0472">Membrane</keyword>
<evidence type="ECO:0000259" key="7">
    <source>
        <dbReference type="Pfam" id="PF04138"/>
    </source>
</evidence>
<proteinExistence type="inferred from homology"/>
<feature type="transmembrane region" description="Helical" evidence="6">
    <location>
        <begin position="67"/>
        <end position="88"/>
    </location>
</feature>
<comment type="subcellular location">
    <subcellularLocation>
        <location evidence="1">Membrane</location>
        <topology evidence="1">Multi-pass membrane protein</topology>
    </subcellularLocation>
</comment>
<dbReference type="InterPro" id="IPR051401">
    <property type="entry name" value="GtrA_CellWall_Glycosyl"/>
</dbReference>
<protein>
    <submittedName>
        <fullName evidence="8">GtrA family protein</fullName>
    </submittedName>
</protein>
<evidence type="ECO:0000256" key="5">
    <source>
        <dbReference type="ARBA" id="ARBA00023136"/>
    </source>
</evidence>
<evidence type="ECO:0000256" key="6">
    <source>
        <dbReference type="SAM" id="Phobius"/>
    </source>
</evidence>
<evidence type="ECO:0000256" key="2">
    <source>
        <dbReference type="ARBA" id="ARBA00009399"/>
    </source>
</evidence>
<evidence type="ECO:0000256" key="1">
    <source>
        <dbReference type="ARBA" id="ARBA00004141"/>
    </source>
</evidence>
<reference evidence="8 9" key="1">
    <citation type="submission" date="2024-07" db="EMBL/GenBank/DDBJ databases">
        <title>Luteimonas salilacus sp. nov., isolated from the shore soil of Salt Lake in Tibet of China.</title>
        <authorList>
            <person name="Zhang X."/>
            <person name="Li A."/>
        </authorList>
    </citation>
    <scope>NUCLEOTIDE SEQUENCE [LARGE SCALE GENOMIC DNA]</scope>
    <source>
        <strain evidence="8 9">B3-2-R+30</strain>
    </source>
</reference>